<evidence type="ECO:0000313" key="4">
    <source>
        <dbReference type="Proteomes" id="UP001165561"/>
    </source>
</evidence>
<reference evidence="3" key="1">
    <citation type="submission" date="2023-02" db="EMBL/GenBank/DDBJ databases">
        <title>Georgenia sp.10Sc9-8, isolated from a soil sample collected from the Taklamakan desert.</title>
        <authorList>
            <person name="Liu S."/>
        </authorList>
    </citation>
    <scope>NUCLEOTIDE SEQUENCE</scope>
    <source>
        <strain evidence="3">10Sc9-8</strain>
    </source>
</reference>
<proteinExistence type="predicted"/>
<dbReference type="EMBL" id="JARACI010000462">
    <property type="protein sequence ID" value="MDD9205389.1"/>
    <property type="molecule type" value="Genomic_DNA"/>
</dbReference>
<feature type="transmembrane region" description="Helical" evidence="2">
    <location>
        <begin position="24"/>
        <end position="43"/>
    </location>
</feature>
<accession>A0ABT5TVV5</accession>
<evidence type="ECO:0008006" key="5">
    <source>
        <dbReference type="Google" id="ProtNLM"/>
    </source>
</evidence>
<name>A0ABT5TVV5_9MICO</name>
<gene>
    <name evidence="3" type="ORF">PU560_02770</name>
</gene>
<evidence type="ECO:0000256" key="1">
    <source>
        <dbReference type="SAM" id="MobiDB-lite"/>
    </source>
</evidence>
<dbReference type="Proteomes" id="UP001165561">
    <property type="component" value="Unassembled WGS sequence"/>
</dbReference>
<keyword evidence="2" id="KW-0472">Membrane</keyword>
<evidence type="ECO:0000256" key="2">
    <source>
        <dbReference type="SAM" id="Phobius"/>
    </source>
</evidence>
<keyword evidence="2" id="KW-1133">Transmembrane helix</keyword>
<feature type="compositionally biased region" description="Basic and acidic residues" evidence="1">
    <location>
        <begin position="57"/>
        <end position="75"/>
    </location>
</feature>
<sequence length="90" mass="10015">MRSLTMLATASVRPEEFTVYTVTPGLMGFVWFFIFAVAGYLLFRSLVGHMRRVDHNARARREAQEAAARTERAPGRSEPGTTGSPDRAGR</sequence>
<comment type="caution">
    <text evidence="3">The sequence shown here is derived from an EMBL/GenBank/DDBJ whole genome shotgun (WGS) entry which is preliminary data.</text>
</comment>
<feature type="region of interest" description="Disordered" evidence="1">
    <location>
        <begin position="57"/>
        <end position="90"/>
    </location>
</feature>
<protein>
    <recommendedName>
        <fullName evidence="5">CcmD family protein</fullName>
    </recommendedName>
</protein>
<keyword evidence="4" id="KW-1185">Reference proteome</keyword>
<keyword evidence="2" id="KW-0812">Transmembrane</keyword>
<organism evidence="3 4">
    <name type="scientific">Georgenia halotolerans</name>
    <dbReference type="NCBI Taxonomy" id="3028317"/>
    <lineage>
        <taxon>Bacteria</taxon>
        <taxon>Bacillati</taxon>
        <taxon>Actinomycetota</taxon>
        <taxon>Actinomycetes</taxon>
        <taxon>Micrococcales</taxon>
        <taxon>Bogoriellaceae</taxon>
        <taxon>Georgenia</taxon>
    </lineage>
</organism>
<evidence type="ECO:0000313" key="3">
    <source>
        <dbReference type="EMBL" id="MDD9205389.1"/>
    </source>
</evidence>